<keyword evidence="2" id="KW-1003">Cell membrane</keyword>
<keyword evidence="9" id="KW-1185">Reference proteome</keyword>
<reference evidence="8 9" key="1">
    <citation type="journal article" date="2018" name="Nat. Ecol. Evol.">
        <title>Shark genomes provide insights into elasmobranch evolution and the origin of vertebrates.</title>
        <authorList>
            <person name="Hara Y"/>
            <person name="Yamaguchi K"/>
            <person name="Onimaru K"/>
            <person name="Kadota M"/>
            <person name="Koyanagi M"/>
            <person name="Keeley SD"/>
            <person name="Tatsumi K"/>
            <person name="Tanaka K"/>
            <person name="Motone F"/>
            <person name="Kageyama Y"/>
            <person name="Nozu R"/>
            <person name="Adachi N"/>
            <person name="Nishimura O"/>
            <person name="Nakagawa R"/>
            <person name="Tanegashima C"/>
            <person name="Kiyatake I"/>
            <person name="Matsumoto R"/>
            <person name="Murakumo K"/>
            <person name="Nishida K"/>
            <person name="Terakita A"/>
            <person name="Kuratani S"/>
            <person name="Sato K"/>
            <person name="Hyodo S Kuraku.S."/>
        </authorList>
    </citation>
    <scope>NUCLEOTIDE SEQUENCE [LARGE SCALE GENOMIC DNA]</scope>
</reference>
<evidence type="ECO:0000256" key="3">
    <source>
        <dbReference type="ARBA" id="ARBA00022692"/>
    </source>
</evidence>
<comment type="caution">
    <text evidence="8">The sequence shown here is derived from an EMBL/GenBank/DDBJ whole genome shotgun (WGS) entry which is preliminary data.</text>
</comment>
<dbReference type="InterPro" id="IPR000620">
    <property type="entry name" value="EamA_dom"/>
</dbReference>
<feature type="transmembrane region" description="Helical" evidence="6">
    <location>
        <begin position="143"/>
        <end position="160"/>
    </location>
</feature>
<dbReference type="Proteomes" id="UP000287033">
    <property type="component" value="Unassembled WGS sequence"/>
</dbReference>
<gene>
    <name evidence="8" type="ORF">chiPu_0029616</name>
</gene>
<evidence type="ECO:0000259" key="7">
    <source>
        <dbReference type="Pfam" id="PF00892"/>
    </source>
</evidence>
<dbReference type="EMBL" id="BEZZ01161443">
    <property type="protein sequence ID" value="GCC45556.1"/>
    <property type="molecule type" value="Genomic_DNA"/>
</dbReference>
<dbReference type="PANTHER" id="PTHR42920">
    <property type="entry name" value="OS03G0707200 PROTEIN-RELATED"/>
    <property type="match status" value="1"/>
</dbReference>
<organism evidence="8 9">
    <name type="scientific">Chiloscyllium punctatum</name>
    <name type="common">Brownbanded bambooshark</name>
    <name type="synonym">Hemiscyllium punctatum</name>
    <dbReference type="NCBI Taxonomy" id="137246"/>
    <lineage>
        <taxon>Eukaryota</taxon>
        <taxon>Metazoa</taxon>
        <taxon>Chordata</taxon>
        <taxon>Craniata</taxon>
        <taxon>Vertebrata</taxon>
        <taxon>Chondrichthyes</taxon>
        <taxon>Elasmobranchii</taxon>
        <taxon>Galeomorphii</taxon>
        <taxon>Galeoidea</taxon>
        <taxon>Orectolobiformes</taxon>
        <taxon>Hemiscylliidae</taxon>
        <taxon>Chiloscyllium</taxon>
    </lineage>
</organism>
<feature type="transmembrane region" description="Helical" evidence="6">
    <location>
        <begin position="96"/>
        <end position="113"/>
    </location>
</feature>
<accession>A0A401TSD9</accession>
<keyword evidence="5 6" id="KW-0472">Membrane</keyword>
<evidence type="ECO:0000256" key="1">
    <source>
        <dbReference type="ARBA" id="ARBA00004651"/>
    </source>
</evidence>
<feature type="transmembrane region" description="Helical" evidence="6">
    <location>
        <begin position="64"/>
        <end position="84"/>
    </location>
</feature>
<dbReference type="AlphaFoldDB" id="A0A401TSD9"/>
<protein>
    <recommendedName>
        <fullName evidence="7">EamA domain-containing protein</fullName>
    </recommendedName>
</protein>
<evidence type="ECO:0000313" key="8">
    <source>
        <dbReference type="EMBL" id="GCC45556.1"/>
    </source>
</evidence>
<feature type="transmembrane region" description="Helical" evidence="6">
    <location>
        <begin position="120"/>
        <end position="137"/>
    </location>
</feature>
<dbReference type="SUPFAM" id="SSF103481">
    <property type="entry name" value="Multidrug resistance efflux transporter EmrE"/>
    <property type="match status" value="1"/>
</dbReference>
<evidence type="ECO:0000256" key="5">
    <source>
        <dbReference type="ARBA" id="ARBA00023136"/>
    </source>
</evidence>
<evidence type="ECO:0000256" key="2">
    <source>
        <dbReference type="ARBA" id="ARBA00022475"/>
    </source>
</evidence>
<dbReference type="PANTHER" id="PTHR42920:SF11">
    <property type="entry name" value="INNER MEMBRANE PROTEIN YTFF"/>
    <property type="match status" value="1"/>
</dbReference>
<comment type="subcellular location">
    <subcellularLocation>
        <location evidence="1">Cell membrane</location>
        <topology evidence="1">Multi-pass membrane protein</topology>
    </subcellularLocation>
</comment>
<feature type="non-terminal residue" evidence="8">
    <location>
        <position position="238"/>
    </location>
</feature>
<evidence type="ECO:0000256" key="4">
    <source>
        <dbReference type="ARBA" id="ARBA00022989"/>
    </source>
</evidence>
<dbReference type="InterPro" id="IPR037185">
    <property type="entry name" value="EmrE-like"/>
</dbReference>
<evidence type="ECO:0000256" key="6">
    <source>
        <dbReference type="SAM" id="Phobius"/>
    </source>
</evidence>
<dbReference type="Pfam" id="PF00892">
    <property type="entry name" value="EamA"/>
    <property type="match status" value="1"/>
</dbReference>
<sequence>MALASAVLFGASAPLAKVLLGSIAPQMLAGLLYLGAGTGLTIVYLGRAAFGVPVAEASLRRVDLPWLAAVVILGGCLAPLLLMMGLQRTSASSGSLLLNLEGLATMAIAWVIFKENVDSKVLLGALAILTGAVILAWDGQSITIDAGGALIAGACLAWGLDNNFTRKLSAADPVVTTIIKGLVAGTVNMGLALAIGSALPPLSVIGAAALVGFFGVGVSLILFVLALRHLGTARTGAY</sequence>
<evidence type="ECO:0000313" key="9">
    <source>
        <dbReference type="Proteomes" id="UP000287033"/>
    </source>
</evidence>
<feature type="transmembrane region" description="Helical" evidence="6">
    <location>
        <begin position="31"/>
        <end position="52"/>
    </location>
</feature>
<name>A0A401TSD9_CHIPU</name>
<feature type="transmembrane region" description="Helical" evidence="6">
    <location>
        <begin position="181"/>
        <end position="199"/>
    </location>
</feature>
<keyword evidence="3 6" id="KW-0812">Transmembrane</keyword>
<feature type="transmembrane region" description="Helical" evidence="6">
    <location>
        <begin position="205"/>
        <end position="227"/>
    </location>
</feature>
<keyword evidence="4 6" id="KW-1133">Transmembrane helix</keyword>
<dbReference type="InterPro" id="IPR051258">
    <property type="entry name" value="Diverse_Substrate_Transporter"/>
</dbReference>
<proteinExistence type="predicted"/>
<dbReference type="GO" id="GO:0005886">
    <property type="term" value="C:plasma membrane"/>
    <property type="evidence" value="ECO:0007669"/>
    <property type="project" value="UniProtKB-SubCell"/>
</dbReference>
<feature type="domain" description="EamA" evidence="7">
    <location>
        <begin position="1"/>
        <end position="136"/>
    </location>
</feature>